<reference evidence="8" key="1">
    <citation type="submission" date="2025-08" db="UniProtKB">
        <authorList>
            <consortium name="RefSeq"/>
        </authorList>
    </citation>
    <scope>IDENTIFICATION</scope>
    <source>
        <tissue evidence="8">Total insect</tissue>
    </source>
</reference>
<keyword evidence="7" id="KW-1185">Reference proteome</keyword>
<accession>A0A6P8YII0</accession>
<evidence type="ECO:0000256" key="5">
    <source>
        <dbReference type="ARBA" id="ARBA00035651"/>
    </source>
</evidence>
<comment type="subcellular location">
    <subcellularLocation>
        <location evidence="1">Cell projection</location>
        <location evidence="1">Cilium</location>
        <location evidence="1">Flagellum</location>
    </subcellularLocation>
</comment>
<sequence>MPDSTTDDVYSAPQINIPPTFPFILKQYAKAAIRTQPYDLLRWSAAYFRALAKGEEPPIKDRLEYPPPDTPSGLSPGYLKVLIKQIGKGGTVTVNELVERWNGICLAEEPLQEMLAVGQFGETFDWLHFVAVAAGFLSNNLTQTMVLLCNLLTDEPDGGSAMIPLHTFANLYTFLASLDCGGGEDPEDEDESHHEYVLTEGQRDDASLFSQDSASLRRESVESCPTDPSIYQVDWESQSAHQLFVEMHCPFPSPPTSRPCTPFIDMGNASTTTLTSQNQQCISKEQENKEAHPEARLETFYDAKPKGSHHSSQELTEKGKIATDMQEPQPDPQNNEKRSISLIEQSTVNEPKIKSSASVPSSALTTTMKQTSSGRGDSAQVPTSIRKRSSDGVRNKRHIPGIGALVDAIQIQAVINYLEGVALKQDGMIKPSNIRHFLCPPLEKVPASQKTRV</sequence>
<dbReference type="Proteomes" id="UP000515158">
    <property type="component" value="Unplaced"/>
</dbReference>
<comment type="similarity">
    <text evidence="5">Belongs to the ropporin family.</text>
</comment>
<evidence type="ECO:0000256" key="4">
    <source>
        <dbReference type="ARBA" id="ARBA00023273"/>
    </source>
</evidence>
<dbReference type="PANTHER" id="PTHR14952:SF9">
    <property type="entry name" value="EF-HAND DOMAIN-CONTAINING PROTEIN"/>
    <property type="match status" value="1"/>
</dbReference>
<feature type="compositionally biased region" description="Polar residues" evidence="6">
    <location>
        <begin position="342"/>
        <end position="383"/>
    </location>
</feature>
<dbReference type="RefSeq" id="XP_034233757.1">
    <property type="nucleotide sequence ID" value="XM_034377866.1"/>
</dbReference>
<evidence type="ECO:0000256" key="2">
    <source>
        <dbReference type="ARBA" id="ARBA00022846"/>
    </source>
</evidence>
<dbReference type="InterPro" id="IPR047844">
    <property type="entry name" value="ROP_DD"/>
</dbReference>
<proteinExistence type="inferred from homology"/>
<dbReference type="SUPFAM" id="SSF47391">
    <property type="entry name" value="Dimerization-anchoring domain of cAMP-dependent PK regulatory subunit"/>
    <property type="match status" value="1"/>
</dbReference>
<keyword evidence="3" id="KW-0969">Cilium</keyword>
<dbReference type="AlphaFoldDB" id="A0A6P8YII0"/>
<dbReference type="InParanoid" id="A0A6P8YII0"/>
<evidence type="ECO:0000256" key="1">
    <source>
        <dbReference type="ARBA" id="ARBA00004230"/>
    </source>
</evidence>
<dbReference type="CDD" id="cd23019">
    <property type="entry name" value="DD_ROP"/>
    <property type="match status" value="1"/>
</dbReference>
<evidence type="ECO:0000313" key="8">
    <source>
        <dbReference type="RefSeq" id="XP_034233757.1"/>
    </source>
</evidence>
<name>A0A6P8YII0_THRPL</name>
<protein>
    <submittedName>
        <fullName evidence="8">Uncharacterized protein LOC117640891 isoform X1</fullName>
    </submittedName>
</protein>
<dbReference type="Gene3D" id="1.20.890.10">
    <property type="entry name" value="cAMP-dependent protein kinase regulatory subunit, dimerization-anchoring domain"/>
    <property type="match status" value="1"/>
</dbReference>
<dbReference type="GO" id="GO:0031514">
    <property type="term" value="C:motile cilium"/>
    <property type="evidence" value="ECO:0007669"/>
    <property type="project" value="UniProtKB-SubCell"/>
</dbReference>
<keyword evidence="4" id="KW-0966">Cell projection</keyword>
<dbReference type="OrthoDB" id="10067602at2759"/>
<dbReference type="KEGG" id="tpal:117640891"/>
<feature type="region of interest" description="Disordered" evidence="6">
    <location>
        <begin position="302"/>
        <end position="394"/>
    </location>
</feature>
<gene>
    <name evidence="8" type="primary">LOC117640891</name>
</gene>
<evidence type="ECO:0000256" key="3">
    <source>
        <dbReference type="ARBA" id="ARBA00023069"/>
    </source>
</evidence>
<dbReference type="GeneID" id="117640891"/>
<dbReference type="PANTHER" id="PTHR14952">
    <property type="entry name" value="ROPPORIN-1-LIKE PROTEIN"/>
    <property type="match status" value="1"/>
</dbReference>
<evidence type="ECO:0000313" key="7">
    <source>
        <dbReference type="Proteomes" id="UP000515158"/>
    </source>
</evidence>
<keyword evidence="2" id="KW-0282">Flagellum</keyword>
<feature type="compositionally biased region" description="Basic and acidic residues" evidence="6">
    <location>
        <begin position="302"/>
        <end position="321"/>
    </location>
</feature>
<evidence type="ECO:0000256" key="6">
    <source>
        <dbReference type="SAM" id="MobiDB-lite"/>
    </source>
</evidence>
<organism evidence="8">
    <name type="scientific">Thrips palmi</name>
    <name type="common">Melon thrips</name>
    <dbReference type="NCBI Taxonomy" id="161013"/>
    <lineage>
        <taxon>Eukaryota</taxon>
        <taxon>Metazoa</taxon>
        <taxon>Ecdysozoa</taxon>
        <taxon>Arthropoda</taxon>
        <taxon>Hexapoda</taxon>
        <taxon>Insecta</taxon>
        <taxon>Pterygota</taxon>
        <taxon>Neoptera</taxon>
        <taxon>Paraneoptera</taxon>
        <taxon>Thysanoptera</taxon>
        <taxon>Terebrantia</taxon>
        <taxon>Thripoidea</taxon>
        <taxon>Thripidae</taxon>
        <taxon>Thrips</taxon>
    </lineage>
</organism>